<name>A0ABP8RQA6_9PSEU</name>
<dbReference type="SUPFAM" id="SSF56281">
    <property type="entry name" value="Metallo-hydrolase/oxidoreductase"/>
    <property type="match status" value="1"/>
</dbReference>
<evidence type="ECO:0000256" key="5">
    <source>
        <dbReference type="ARBA" id="ARBA00022833"/>
    </source>
</evidence>
<dbReference type="Pfam" id="PF00753">
    <property type="entry name" value="Lactamase_B"/>
    <property type="match status" value="1"/>
</dbReference>
<comment type="similarity">
    <text evidence="2">Belongs to the metallo-beta-lactamase superfamily.</text>
</comment>
<dbReference type="EMBL" id="BAABGT010000028">
    <property type="protein sequence ID" value="GAA4543979.1"/>
    <property type="molecule type" value="Genomic_DNA"/>
</dbReference>
<evidence type="ECO:0000256" key="3">
    <source>
        <dbReference type="ARBA" id="ARBA00022723"/>
    </source>
</evidence>
<reference evidence="8" key="1">
    <citation type="journal article" date="2019" name="Int. J. Syst. Evol. Microbiol.">
        <title>The Global Catalogue of Microorganisms (GCM) 10K type strain sequencing project: providing services to taxonomists for standard genome sequencing and annotation.</title>
        <authorList>
            <consortium name="The Broad Institute Genomics Platform"/>
            <consortium name="The Broad Institute Genome Sequencing Center for Infectious Disease"/>
            <person name="Wu L."/>
            <person name="Ma J."/>
        </authorList>
    </citation>
    <scope>NUCLEOTIDE SEQUENCE [LARGE SCALE GENOMIC DNA]</scope>
    <source>
        <strain evidence="8">JCM 17906</strain>
    </source>
</reference>
<dbReference type="PANTHER" id="PTHR42978">
    <property type="entry name" value="QUORUM-QUENCHING LACTONASE YTNP-RELATED-RELATED"/>
    <property type="match status" value="1"/>
</dbReference>
<organism evidence="7 8">
    <name type="scientific">Pseudonocardia xishanensis</name>
    <dbReference type="NCBI Taxonomy" id="630995"/>
    <lineage>
        <taxon>Bacteria</taxon>
        <taxon>Bacillati</taxon>
        <taxon>Actinomycetota</taxon>
        <taxon>Actinomycetes</taxon>
        <taxon>Pseudonocardiales</taxon>
        <taxon>Pseudonocardiaceae</taxon>
        <taxon>Pseudonocardia</taxon>
    </lineage>
</organism>
<keyword evidence="4" id="KW-0378">Hydrolase</keyword>
<dbReference type="InterPro" id="IPR036866">
    <property type="entry name" value="RibonucZ/Hydroxyglut_hydro"/>
</dbReference>
<evidence type="ECO:0000313" key="7">
    <source>
        <dbReference type="EMBL" id="GAA4543979.1"/>
    </source>
</evidence>
<protein>
    <submittedName>
        <fullName evidence="7">N-acyl homoserine lactonase family protein</fullName>
    </submittedName>
</protein>
<evidence type="ECO:0000313" key="8">
    <source>
        <dbReference type="Proteomes" id="UP001501598"/>
    </source>
</evidence>
<keyword evidence="3" id="KW-0479">Metal-binding</keyword>
<keyword evidence="8" id="KW-1185">Reference proteome</keyword>
<evidence type="ECO:0000256" key="4">
    <source>
        <dbReference type="ARBA" id="ARBA00022801"/>
    </source>
</evidence>
<accession>A0ABP8RQA6</accession>
<dbReference type="Gene3D" id="3.60.15.10">
    <property type="entry name" value="Ribonuclease Z/Hydroxyacylglutathione hydrolase-like"/>
    <property type="match status" value="1"/>
</dbReference>
<proteinExistence type="inferred from homology"/>
<evidence type="ECO:0000259" key="6">
    <source>
        <dbReference type="SMART" id="SM00849"/>
    </source>
</evidence>
<dbReference type="CDD" id="cd07729">
    <property type="entry name" value="AHL_lactonase_MBL-fold"/>
    <property type="match status" value="1"/>
</dbReference>
<dbReference type="InterPro" id="IPR001279">
    <property type="entry name" value="Metallo-B-lactamas"/>
</dbReference>
<comment type="caution">
    <text evidence="7">The sequence shown here is derived from an EMBL/GenBank/DDBJ whole genome shotgun (WGS) entry which is preliminary data.</text>
</comment>
<dbReference type="PANTHER" id="PTHR42978:SF7">
    <property type="entry name" value="METALLO-HYDROLASE RV2300C-RELATED"/>
    <property type="match status" value="1"/>
</dbReference>
<sequence length="266" mass="29302">MDAPVSAPVEVLAVRYGRRATTRSEVFLNHHYYGEPDGPMEMDYYFWVVRRAGRTVVVDTGFNGESGGRRDRATTCAPGEALARLGIDPADVDQVFVTHAHYDHVGNLGLFPAAEVVITRRELEFWTSPLAHRHLFAVLAEERDVADLDALRRAGRLTVVDGSHTTGGLEFVEVGGHTPGQAVVRVPTPAGPVVLASDAVHYYEELERDRPFVAVADLAQAYRAFDRVREMLQDPGAVLVAGHDPLVRHRFTPHDPADPALAVRIR</sequence>
<evidence type="ECO:0000256" key="1">
    <source>
        <dbReference type="ARBA" id="ARBA00001947"/>
    </source>
</evidence>
<evidence type="ECO:0000256" key="2">
    <source>
        <dbReference type="ARBA" id="ARBA00007749"/>
    </source>
</evidence>
<dbReference type="SMART" id="SM00849">
    <property type="entry name" value="Lactamase_B"/>
    <property type="match status" value="1"/>
</dbReference>
<dbReference type="InterPro" id="IPR051013">
    <property type="entry name" value="MBL_superfamily_lactonases"/>
</dbReference>
<comment type="cofactor">
    <cofactor evidence="1">
        <name>Zn(2+)</name>
        <dbReference type="ChEBI" id="CHEBI:29105"/>
    </cofactor>
</comment>
<gene>
    <name evidence="7" type="ORF">GCM10023175_21420</name>
</gene>
<feature type="domain" description="Metallo-beta-lactamase" evidence="6">
    <location>
        <begin position="43"/>
        <end position="243"/>
    </location>
</feature>
<dbReference type="Proteomes" id="UP001501598">
    <property type="component" value="Unassembled WGS sequence"/>
</dbReference>
<keyword evidence="5" id="KW-0862">Zinc</keyword>